<dbReference type="OrthoDB" id="10515872at2759"/>
<comment type="caution">
    <text evidence="1">The sequence shown here is derived from an EMBL/GenBank/DDBJ whole genome shotgun (WGS) entry which is preliminary data.</text>
</comment>
<sequence>MKMEQSPQRNKPYWHLGLLPPSQECGDPPLGLPAPPAESFLISAWRPNMCHPIRTSAFGLSVAHPVLELPGSVAIVWGSKRWPDERPE</sequence>
<dbReference type="AlphaFoldDB" id="A0A8H3WED0"/>
<evidence type="ECO:0000313" key="1">
    <source>
        <dbReference type="EMBL" id="KAF0326428.1"/>
    </source>
</evidence>
<protein>
    <submittedName>
        <fullName evidence="1">Uncharacterized protein</fullName>
    </submittedName>
</protein>
<dbReference type="Proteomes" id="UP000434172">
    <property type="component" value="Unassembled WGS sequence"/>
</dbReference>
<name>A0A8H3WED0_9PEZI</name>
<dbReference type="EMBL" id="WOWK01000030">
    <property type="protein sequence ID" value="KAF0326428.1"/>
    <property type="molecule type" value="Genomic_DNA"/>
</dbReference>
<gene>
    <name evidence="1" type="ORF">GQ607_006328</name>
</gene>
<reference evidence="1 2" key="1">
    <citation type="submission" date="2019-12" db="EMBL/GenBank/DDBJ databases">
        <title>A genome sequence resource for the geographically widespread anthracnose pathogen Colletotrichum asianum.</title>
        <authorList>
            <person name="Meng Y."/>
        </authorList>
    </citation>
    <scope>NUCLEOTIDE SEQUENCE [LARGE SCALE GENOMIC DNA]</scope>
    <source>
        <strain evidence="1 2">ICMP 18580</strain>
    </source>
</reference>
<proteinExistence type="predicted"/>
<organism evidence="1 2">
    <name type="scientific">Colletotrichum asianum</name>
    <dbReference type="NCBI Taxonomy" id="702518"/>
    <lineage>
        <taxon>Eukaryota</taxon>
        <taxon>Fungi</taxon>
        <taxon>Dikarya</taxon>
        <taxon>Ascomycota</taxon>
        <taxon>Pezizomycotina</taxon>
        <taxon>Sordariomycetes</taxon>
        <taxon>Hypocreomycetidae</taxon>
        <taxon>Glomerellales</taxon>
        <taxon>Glomerellaceae</taxon>
        <taxon>Colletotrichum</taxon>
        <taxon>Colletotrichum gloeosporioides species complex</taxon>
    </lineage>
</organism>
<keyword evidence="2" id="KW-1185">Reference proteome</keyword>
<accession>A0A8H3WED0</accession>
<evidence type="ECO:0000313" key="2">
    <source>
        <dbReference type="Proteomes" id="UP000434172"/>
    </source>
</evidence>